<feature type="compositionally biased region" description="Basic and acidic residues" evidence="2">
    <location>
        <begin position="45"/>
        <end position="59"/>
    </location>
</feature>
<comment type="caution">
    <text evidence="4">The sequence shown here is derived from an EMBL/GenBank/DDBJ whole genome shotgun (WGS) entry which is preliminary data.</text>
</comment>
<dbReference type="SUPFAM" id="SSF58100">
    <property type="entry name" value="Bacterial hemolysins"/>
    <property type="match status" value="1"/>
</dbReference>
<feature type="region of interest" description="Disordered" evidence="2">
    <location>
        <begin position="1"/>
        <end position="72"/>
    </location>
</feature>
<evidence type="ECO:0000256" key="1">
    <source>
        <dbReference type="SAM" id="Coils"/>
    </source>
</evidence>
<evidence type="ECO:0000313" key="5">
    <source>
        <dbReference type="Proteomes" id="UP000177953"/>
    </source>
</evidence>
<dbReference type="AlphaFoldDB" id="A0A1F6MD86"/>
<gene>
    <name evidence="4" type="ORF">A2754_03465</name>
</gene>
<dbReference type="Proteomes" id="UP000177953">
    <property type="component" value="Unassembled WGS sequence"/>
</dbReference>
<feature type="compositionally biased region" description="Acidic residues" evidence="2">
    <location>
        <begin position="60"/>
        <end position="70"/>
    </location>
</feature>
<accession>A0A1F6MD86</accession>
<organism evidence="4 5">
    <name type="scientific">Candidatus Magasanikbacteria bacterium RIFCSPHIGHO2_01_FULL_47_8</name>
    <dbReference type="NCBI Taxonomy" id="1798673"/>
    <lineage>
        <taxon>Bacteria</taxon>
        <taxon>Candidatus Magasanikiibacteriota</taxon>
    </lineage>
</organism>
<evidence type="ECO:0000313" key="4">
    <source>
        <dbReference type="EMBL" id="OGH69611.1"/>
    </source>
</evidence>
<evidence type="ECO:0000256" key="2">
    <source>
        <dbReference type="SAM" id="MobiDB-lite"/>
    </source>
</evidence>
<feature type="transmembrane region" description="Helical" evidence="3">
    <location>
        <begin position="143"/>
        <end position="170"/>
    </location>
</feature>
<dbReference type="EMBL" id="MFPU01000033">
    <property type="protein sequence ID" value="OGH69611.1"/>
    <property type="molecule type" value="Genomic_DNA"/>
</dbReference>
<protein>
    <submittedName>
        <fullName evidence="4">Uncharacterized protein</fullName>
    </submittedName>
</protein>
<proteinExistence type="predicted"/>
<name>A0A1F6MD86_9BACT</name>
<sequence>MADASTTNGSVTPPPATDESFGVLGEIARARKEAENDPFLSPGEEYSRSFNEPRENARQEEEESPEEDGAQADGVRNFISQAERNISQLDTKIKQITKETKPITSELRRLNTELTFLRASLLAARPADALKAISHYLRISAEVWWWTIVGAIIDFLVVTPIIFIIFLLGLKKGAVGKRIEKKIKDVKDRIKKTQEKIRTEELTKRQLYQQRNALQSQEQAMLDQAEGGE</sequence>
<evidence type="ECO:0000256" key="3">
    <source>
        <dbReference type="SAM" id="Phobius"/>
    </source>
</evidence>
<keyword evidence="3" id="KW-0812">Transmembrane</keyword>
<feature type="coiled-coil region" evidence="1">
    <location>
        <begin position="176"/>
        <end position="210"/>
    </location>
</feature>
<keyword evidence="3" id="KW-1133">Transmembrane helix</keyword>
<feature type="compositionally biased region" description="Polar residues" evidence="2">
    <location>
        <begin position="1"/>
        <end position="11"/>
    </location>
</feature>
<keyword evidence="1" id="KW-0175">Coiled coil</keyword>
<keyword evidence="3" id="KW-0472">Membrane</keyword>
<reference evidence="4 5" key="1">
    <citation type="journal article" date="2016" name="Nat. Commun.">
        <title>Thousands of microbial genomes shed light on interconnected biogeochemical processes in an aquifer system.</title>
        <authorList>
            <person name="Anantharaman K."/>
            <person name="Brown C.T."/>
            <person name="Hug L.A."/>
            <person name="Sharon I."/>
            <person name="Castelle C.J."/>
            <person name="Probst A.J."/>
            <person name="Thomas B.C."/>
            <person name="Singh A."/>
            <person name="Wilkins M.J."/>
            <person name="Karaoz U."/>
            <person name="Brodie E.L."/>
            <person name="Williams K.H."/>
            <person name="Hubbard S.S."/>
            <person name="Banfield J.F."/>
        </authorList>
    </citation>
    <scope>NUCLEOTIDE SEQUENCE [LARGE SCALE GENOMIC DNA]</scope>
</reference>